<gene>
    <name evidence="1" type="ORF">KC01_LOCUS40658</name>
</gene>
<protein>
    <submittedName>
        <fullName evidence="1">Uncharacterized protein</fullName>
    </submittedName>
</protein>
<sequence>MRALLHHFSADQRSEGWWIETQASRYLSTMGLTADYGLDRFRSFDRTVTGGPPFSLFGLLHEALFLG</sequence>
<name>A0AAV2MMB9_KNICA</name>
<reference evidence="1 2" key="1">
    <citation type="submission" date="2024-04" db="EMBL/GenBank/DDBJ databases">
        <authorList>
            <person name="Waldvogel A.-M."/>
            <person name="Schoenle A."/>
        </authorList>
    </citation>
    <scope>NUCLEOTIDE SEQUENCE [LARGE SCALE GENOMIC DNA]</scope>
</reference>
<dbReference type="EMBL" id="OZ035830">
    <property type="protein sequence ID" value="CAL1614622.1"/>
    <property type="molecule type" value="Genomic_DNA"/>
</dbReference>
<organism evidence="1 2">
    <name type="scientific">Knipowitschia caucasica</name>
    <name type="common">Caucasian dwarf goby</name>
    <name type="synonym">Pomatoschistus caucasicus</name>
    <dbReference type="NCBI Taxonomy" id="637954"/>
    <lineage>
        <taxon>Eukaryota</taxon>
        <taxon>Metazoa</taxon>
        <taxon>Chordata</taxon>
        <taxon>Craniata</taxon>
        <taxon>Vertebrata</taxon>
        <taxon>Euteleostomi</taxon>
        <taxon>Actinopterygii</taxon>
        <taxon>Neopterygii</taxon>
        <taxon>Teleostei</taxon>
        <taxon>Neoteleostei</taxon>
        <taxon>Acanthomorphata</taxon>
        <taxon>Gobiaria</taxon>
        <taxon>Gobiiformes</taxon>
        <taxon>Gobioidei</taxon>
        <taxon>Gobiidae</taxon>
        <taxon>Gobiinae</taxon>
        <taxon>Knipowitschia</taxon>
    </lineage>
</organism>
<dbReference type="Proteomes" id="UP001497482">
    <property type="component" value="Chromosome 8"/>
</dbReference>
<dbReference type="AlphaFoldDB" id="A0AAV2MMB9"/>
<proteinExistence type="predicted"/>
<evidence type="ECO:0000313" key="2">
    <source>
        <dbReference type="Proteomes" id="UP001497482"/>
    </source>
</evidence>
<accession>A0AAV2MMB9</accession>
<evidence type="ECO:0000313" key="1">
    <source>
        <dbReference type="EMBL" id="CAL1614622.1"/>
    </source>
</evidence>
<keyword evidence="2" id="KW-1185">Reference proteome</keyword>